<feature type="region of interest" description="Disordered" evidence="1">
    <location>
        <begin position="1"/>
        <end position="55"/>
    </location>
</feature>
<evidence type="ECO:0000259" key="2">
    <source>
        <dbReference type="PROSITE" id="PS50188"/>
    </source>
</evidence>
<sequence length="554" mass="61214">MTNSTGTSSRRATTQSLGFSFGSSRSVSSTSTPVRPSISSSPVVTSTHNPVARPKLPKYLEDTAYAEVLDTAHSDLAADPSQIDLPQLPTSWNGKDKCNLLELSADGLRVNYIGTGKSDNDAAAVRSNHSMPPQCGIFYFEVEIISKGRDGYIGIGFSTHGVSLSRLPGWDPSSWGYHGDDGHSFCCSGTGKPYGPMYSTGDVIGCCVNFRDGSAFYTKNGVFLGIAFRDLKGTLFPSVGFRTPGEQIEVNFGQRRFKFDIENYMKEEKTKLWNLINATPIPPISQPSQVVPQHNTISSENNLPSILNELILSYMVHHGYSETAKTFAKDVMGSQDSYDSVMGTSLNNSEADVRNRQKIRGYILDGDIDSAIQLSNECYPDVLKNNEPILFRLRCRKFVEMMRKTVVNSCSNGKEENDDAMEVDNTKDETRGRKRRLNTETDLNALLEAMKYGQELQNDYKDDDREDVKKTLVETFSLLAYPNPQDSVVAHLLDSACREPVANTLNSAILVSQNRPPIPPLEQTFRQTCVVVKDLVKQGVGNSAFVNVHKDCLL</sequence>
<dbReference type="InterPro" id="IPR013144">
    <property type="entry name" value="CRA_dom"/>
</dbReference>
<dbReference type="PROSITE" id="PS50897">
    <property type="entry name" value="CTLH"/>
    <property type="match status" value="1"/>
</dbReference>
<dbReference type="CDD" id="cd12909">
    <property type="entry name" value="SPRY_RanBP9_10"/>
    <property type="match status" value="1"/>
</dbReference>
<dbReference type="InterPro" id="IPR024964">
    <property type="entry name" value="CTLH/CRA"/>
</dbReference>
<protein>
    <recommendedName>
        <fullName evidence="6">SPRY-domain-containing protein</fullName>
    </recommendedName>
</protein>
<proteinExistence type="predicted"/>
<dbReference type="Gene3D" id="2.60.120.920">
    <property type="match status" value="1"/>
</dbReference>
<reference evidence="4 5" key="1">
    <citation type="submission" date="2023-04" db="EMBL/GenBank/DDBJ databases">
        <title>Genome of Basidiobolus ranarum AG-B5.</title>
        <authorList>
            <person name="Stajich J.E."/>
            <person name="Carter-House D."/>
            <person name="Gryganskyi A."/>
        </authorList>
    </citation>
    <scope>NUCLEOTIDE SEQUENCE [LARGE SCALE GENOMIC DNA]</scope>
    <source>
        <strain evidence="4 5">AG-B5</strain>
    </source>
</reference>
<dbReference type="InterPro" id="IPR003877">
    <property type="entry name" value="SPRY_dom"/>
</dbReference>
<dbReference type="EMBL" id="JASJQH010006883">
    <property type="protein sequence ID" value="KAK9729291.1"/>
    <property type="molecule type" value="Genomic_DNA"/>
</dbReference>
<dbReference type="SMART" id="SM00449">
    <property type="entry name" value="SPRY"/>
    <property type="match status" value="1"/>
</dbReference>
<dbReference type="InterPro" id="IPR013320">
    <property type="entry name" value="ConA-like_dom_sf"/>
</dbReference>
<dbReference type="Pfam" id="PF00622">
    <property type="entry name" value="SPRY"/>
    <property type="match status" value="1"/>
</dbReference>
<dbReference type="PROSITE" id="PS50188">
    <property type="entry name" value="B302_SPRY"/>
    <property type="match status" value="1"/>
</dbReference>
<dbReference type="InterPro" id="IPR050618">
    <property type="entry name" value="Ubq-SigPath_Reg"/>
</dbReference>
<evidence type="ECO:0000313" key="5">
    <source>
        <dbReference type="Proteomes" id="UP001479436"/>
    </source>
</evidence>
<evidence type="ECO:0000313" key="4">
    <source>
        <dbReference type="EMBL" id="KAK9729291.1"/>
    </source>
</evidence>
<dbReference type="Proteomes" id="UP001479436">
    <property type="component" value="Unassembled WGS sequence"/>
</dbReference>
<dbReference type="InterPro" id="IPR001870">
    <property type="entry name" value="B30.2/SPRY"/>
</dbReference>
<feature type="compositionally biased region" description="Low complexity" evidence="1">
    <location>
        <begin position="23"/>
        <end position="47"/>
    </location>
</feature>
<feature type="compositionally biased region" description="Polar residues" evidence="1">
    <location>
        <begin position="1"/>
        <end position="22"/>
    </location>
</feature>
<dbReference type="SMART" id="SM00757">
    <property type="entry name" value="CRA"/>
    <property type="match status" value="1"/>
</dbReference>
<dbReference type="InterPro" id="IPR006594">
    <property type="entry name" value="LisH"/>
</dbReference>
<dbReference type="Pfam" id="PF08513">
    <property type="entry name" value="LisH"/>
    <property type="match status" value="1"/>
</dbReference>
<keyword evidence="5" id="KW-1185">Reference proteome</keyword>
<gene>
    <name evidence="4" type="ORF">K7432_000439</name>
</gene>
<dbReference type="SMART" id="SM00668">
    <property type="entry name" value="CTLH"/>
    <property type="match status" value="1"/>
</dbReference>
<dbReference type="PROSITE" id="PS50896">
    <property type="entry name" value="LISH"/>
    <property type="match status" value="1"/>
</dbReference>
<dbReference type="InterPro" id="IPR006595">
    <property type="entry name" value="CTLH_C"/>
</dbReference>
<dbReference type="SMART" id="SM00667">
    <property type="entry name" value="LisH"/>
    <property type="match status" value="1"/>
</dbReference>
<dbReference type="InterPro" id="IPR043136">
    <property type="entry name" value="B30.2/SPRY_sf"/>
</dbReference>
<dbReference type="Pfam" id="PF10607">
    <property type="entry name" value="CTLH"/>
    <property type="match status" value="1"/>
</dbReference>
<comment type="caution">
    <text evidence="4">The sequence shown here is derived from an EMBL/GenBank/DDBJ whole genome shotgun (WGS) entry which is preliminary data.</text>
</comment>
<feature type="region of interest" description="Disordered" evidence="1">
    <location>
        <begin position="414"/>
        <end position="434"/>
    </location>
</feature>
<dbReference type="PANTHER" id="PTHR12864">
    <property type="entry name" value="RAN BINDING PROTEIN 9-RELATED"/>
    <property type="match status" value="1"/>
</dbReference>
<dbReference type="SUPFAM" id="SSF49899">
    <property type="entry name" value="Concanavalin A-like lectins/glucanases"/>
    <property type="match status" value="1"/>
</dbReference>
<accession>A0ABR2WB93</accession>
<evidence type="ECO:0000259" key="3">
    <source>
        <dbReference type="PROSITE" id="PS50897"/>
    </source>
</evidence>
<evidence type="ECO:0008006" key="6">
    <source>
        <dbReference type="Google" id="ProtNLM"/>
    </source>
</evidence>
<name>A0ABR2WB93_9FUNG</name>
<feature type="domain" description="B30.2/SPRY" evidence="2">
    <location>
        <begin position="70"/>
        <end position="257"/>
    </location>
</feature>
<organism evidence="4 5">
    <name type="scientific">Basidiobolus ranarum</name>
    <dbReference type="NCBI Taxonomy" id="34480"/>
    <lineage>
        <taxon>Eukaryota</taxon>
        <taxon>Fungi</taxon>
        <taxon>Fungi incertae sedis</taxon>
        <taxon>Zoopagomycota</taxon>
        <taxon>Entomophthoromycotina</taxon>
        <taxon>Basidiobolomycetes</taxon>
        <taxon>Basidiobolales</taxon>
        <taxon>Basidiobolaceae</taxon>
        <taxon>Basidiobolus</taxon>
    </lineage>
</organism>
<evidence type="ECO:0000256" key="1">
    <source>
        <dbReference type="SAM" id="MobiDB-lite"/>
    </source>
</evidence>
<feature type="domain" description="CTLH" evidence="3">
    <location>
        <begin position="352"/>
        <end position="409"/>
    </location>
</feature>
<dbReference type="InterPro" id="IPR035782">
    <property type="entry name" value="SPRY_RanBP9/10"/>
</dbReference>